<evidence type="ECO:0000313" key="2">
    <source>
        <dbReference type="Proteomes" id="UP000182306"/>
    </source>
</evidence>
<geneLocation type="plasmid" evidence="1 2">
    <name>C</name>
</geneLocation>
<sequence>MPPLYLFLLAAFLRSGRGRVARFSRNRSSCKYFLHGDLKPRRYGAPIRSEGSSSRESAGEDFVQDIRQLREVGSLRACRARGRDAHRVLDHCGPKHQDRLADERGRLCRAGQEDCQDQACYHNPAGGQGCAHHLSRPRPLYLHAERVRQNVKLLLEIGAELRAEAGGSSAEPDFAPARECATPTACLR</sequence>
<protein>
    <submittedName>
        <fullName evidence="1">Uncharacterized protein</fullName>
    </submittedName>
</protein>
<dbReference type="KEGG" id="same:SAMCFNEI73_pC1214"/>
<dbReference type="AlphaFoldDB" id="A0A1L3LXX1"/>
<organism evidence="1 2">
    <name type="scientific">Sinorhizobium americanum</name>
    <dbReference type="NCBI Taxonomy" id="194963"/>
    <lineage>
        <taxon>Bacteria</taxon>
        <taxon>Pseudomonadati</taxon>
        <taxon>Pseudomonadota</taxon>
        <taxon>Alphaproteobacteria</taxon>
        <taxon>Hyphomicrobiales</taxon>
        <taxon>Rhizobiaceae</taxon>
        <taxon>Sinorhizobium/Ensifer group</taxon>
        <taxon>Sinorhizobium</taxon>
    </lineage>
</organism>
<accession>A0A1L3LXX1</accession>
<gene>
    <name evidence="1" type="ORF">SAMCFNEI73_pC1214</name>
</gene>
<dbReference type="Proteomes" id="UP000182306">
    <property type="component" value="Plasmid C"/>
</dbReference>
<proteinExistence type="predicted"/>
<keyword evidence="1" id="KW-0614">Plasmid</keyword>
<reference evidence="1 2" key="1">
    <citation type="submission" date="2015-10" db="EMBL/GenBank/DDBJ databases">
        <title>Genomic differences between typical nodule nitrogen-fixing rhizobial strains and those coming from bean seeds.</title>
        <authorList>
            <person name="Peralta H."/>
            <person name="Aguilar-Vera A."/>
            <person name="Diaz R."/>
            <person name="Mora Y."/>
            <person name="Martinez-Batallar G."/>
            <person name="Salazar E."/>
            <person name="Vargas-Lagunas C."/>
            <person name="Encarnacion S."/>
            <person name="Girard L."/>
            <person name="Mora J."/>
        </authorList>
    </citation>
    <scope>NUCLEOTIDE SEQUENCE [LARGE SCALE GENOMIC DNA]</scope>
    <source>
        <strain evidence="1 2">CFNEI 73</strain>
        <plasmid evidence="1 2">C</plasmid>
    </source>
</reference>
<name>A0A1L3LXX1_9HYPH</name>
<dbReference type="EMBL" id="CP013110">
    <property type="protein sequence ID" value="APG94922.1"/>
    <property type="molecule type" value="Genomic_DNA"/>
</dbReference>
<keyword evidence="2" id="KW-1185">Reference proteome</keyword>
<evidence type="ECO:0000313" key="1">
    <source>
        <dbReference type="EMBL" id="APG94922.1"/>
    </source>
</evidence>